<reference evidence="1 2" key="1">
    <citation type="submission" date="2017-12" db="EMBL/GenBank/DDBJ databases">
        <authorList>
            <consortium name="DOE Joint Genome Institute"/>
            <person name="Haridas S."/>
            <person name="Kjaerbolling I."/>
            <person name="Vesth T.C."/>
            <person name="Frisvad J.C."/>
            <person name="Nybo J.L."/>
            <person name="Theobald S."/>
            <person name="Kuo A."/>
            <person name="Bowyer P."/>
            <person name="Matsuda Y."/>
            <person name="Mondo S."/>
            <person name="Lyhne E.K."/>
            <person name="Kogle M.E."/>
            <person name="Clum A."/>
            <person name="Lipzen A."/>
            <person name="Salamov A."/>
            <person name="Ngan C.Y."/>
            <person name="Daum C."/>
            <person name="Chiniquy J."/>
            <person name="Barry K."/>
            <person name="LaButti K."/>
            <person name="Simmons B.A."/>
            <person name="Magnuson J.K."/>
            <person name="Mortensen U.H."/>
            <person name="Larsen T.O."/>
            <person name="Grigoriev I.V."/>
            <person name="Baker S.E."/>
            <person name="Andersen M.R."/>
            <person name="Nordberg H.P."/>
            <person name="Cantor M.N."/>
            <person name="Hua S.X."/>
        </authorList>
    </citation>
    <scope>NUCLEOTIDE SEQUENCE [LARGE SCALE GENOMIC DNA]</scope>
    <source>
        <strain evidence="1 2">CBS 102.13</strain>
    </source>
</reference>
<proteinExistence type="predicted"/>
<dbReference type="GeneID" id="36523168"/>
<protein>
    <submittedName>
        <fullName evidence="1">Uncharacterized protein</fullName>
    </submittedName>
</protein>
<name>A0A2I2FJ70_ASPCN</name>
<dbReference type="RefSeq" id="XP_024674683.1">
    <property type="nucleotide sequence ID" value="XM_024816008.1"/>
</dbReference>
<gene>
    <name evidence="1" type="ORF">BDW47DRAFT_123222</name>
</gene>
<dbReference type="Proteomes" id="UP000234585">
    <property type="component" value="Unassembled WGS sequence"/>
</dbReference>
<evidence type="ECO:0000313" key="1">
    <source>
        <dbReference type="EMBL" id="PLB40671.1"/>
    </source>
</evidence>
<dbReference type="AlphaFoldDB" id="A0A2I2FJ70"/>
<dbReference type="EMBL" id="KZ559123">
    <property type="protein sequence ID" value="PLB40671.1"/>
    <property type="molecule type" value="Genomic_DNA"/>
</dbReference>
<keyword evidence="2" id="KW-1185">Reference proteome</keyword>
<evidence type="ECO:0000313" key="2">
    <source>
        <dbReference type="Proteomes" id="UP000234585"/>
    </source>
</evidence>
<organism evidence="1 2">
    <name type="scientific">Aspergillus candidus</name>
    <dbReference type="NCBI Taxonomy" id="41067"/>
    <lineage>
        <taxon>Eukaryota</taxon>
        <taxon>Fungi</taxon>
        <taxon>Dikarya</taxon>
        <taxon>Ascomycota</taxon>
        <taxon>Pezizomycotina</taxon>
        <taxon>Eurotiomycetes</taxon>
        <taxon>Eurotiomycetidae</taxon>
        <taxon>Eurotiales</taxon>
        <taxon>Aspergillaceae</taxon>
        <taxon>Aspergillus</taxon>
        <taxon>Aspergillus subgen. Circumdati</taxon>
    </lineage>
</organism>
<sequence length="166" mass="17771">MSLAIPVANDVWSWRWSPLSSMIGDDEYDSCNPMTRFVTDAGDGACIAWAWKLGPKTSLRVHRCRSIVQPSRSIIPNGGERWNVSETPQGINGHGNPDTAAAVPLSQGCLDLMAHAPSMETGPARNGGALACQGSHKWTISTNHIPAIGGIVLQHGTSLCKVFLVR</sequence>
<accession>A0A2I2FJ70</accession>